<accession>A0AAF3J978</accession>
<feature type="domain" description="Tyrosine specific protein phosphatases" evidence="3">
    <location>
        <begin position="142"/>
        <end position="206"/>
    </location>
</feature>
<dbReference type="InterPro" id="IPR020422">
    <property type="entry name" value="TYR_PHOSPHATASE_DUAL_dom"/>
</dbReference>
<dbReference type="InterPro" id="IPR000387">
    <property type="entry name" value="Tyr_Pase_dom"/>
</dbReference>
<name>A0AAF3J978_9BILA</name>
<evidence type="ECO:0000256" key="1">
    <source>
        <dbReference type="ARBA" id="ARBA00022801"/>
    </source>
</evidence>
<dbReference type="GO" id="GO:0016787">
    <property type="term" value="F:hydrolase activity"/>
    <property type="evidence" value="ECO:0007669"/>
    <property type="project" value="UniProtKB-KW"/>
</dbReference>
<dbReference type="WBParaSite" id="MBELARI_LOCUS4304">
    <property type="protein sequence ID" value="MBELARI_LOCUS4304"/>
    <property type="gene ID" value="MBELARI_LOCUS4304"/>
</dbReference>
<evidence type="ECO:0000259" key="3">
    <source>
        <dbReference type="PROSITE" id="PS50056"/>
    </source>
</evidence>
<protein>
    <submittedName>
        <fullName evidence="5">Uncharacterized protein</fullName>
    </submittedName>
</protein>
<dbReference type="InterPro" id="IPR016130">
    <property type="entry name" value="Tyr_Pase_AS"/>
</dbReference>
<evidence type="ECO:0000313" key="4">
    <source>
        <dbReference type="Proteomes" id="UP000887575"/>
    </source>
</evidence>
<dbReference type="AlphaFoldDB" id="A0AAF3J978"/>
<dbReference type="InterPro" id="IPR003595">
    <property type="entry name" value="Tyr_Pase_cat"/>
</dbReference>
<dbReference type="Pfam" id="PF22785">
    <property type="entry name" value="Tc-R-P"/>
    <property type="match status" value="1"/>
</dbReference>
<feature type="domain" description="Tyrosine-protein phosphatase" evidence="2">
    <location>
        <begin position="53"/>
        <end position="220"/>
    </location>
</feature>
<dbReference type="PROSITE" id="PS00383">
    <property type="entry name" value="TYR_PHOSPHATASE_1"/>
    <property type="match status" value="1"/>
</dbReference>
<dbReference type="Gene3D" id="3.90.190.10">
    <property type="entry name" value="Protein tyrosine phosphatase superfamily"/>
    <property type="match status" value="1"/>
</dbReference>
<dbReference type="InterPro" id="IPR050561">
    <property type="entry name" value="PTP"/>
</dbReference>
<keyword evidence="1" id="KW-0378">Hydrolase</keyword>
<dbReference type="InterPro" id="IPR029021">
    <property type="entry name" value="Prot-tyrosine_phosphatase-like"/>
</dbReference>
<evidence type="ECO:0000259" key="2">
    <source>
        <dbReference type="PROSITE" id="PS50054"/>
    </source>
</evidence>
<dbReference type="SUPFAM" id="SSF52799">
    <property type="entry name" value="(Phosphotyrosine protein) phosphatases II"/>
    <property type="match status" value="1"/>
</dbReference>
<proteinExistence type="predicted"/>
<dbReference type="FunFam" id="3.90.190.10:FF:000157">
    <property type="entry name" value="Protein-tyrosine phosphatase"/>
    <property type="match status" value="1"/>
</dbReference>
<keyword evidence="4" id="KW-1185">Reference proteome</keyword>
<organism evidence="4 5">
    <name type="scientific">Mesorhabditis belari</name>
    <dbReference type="NCBI Taxonomy" id="2138241"/>
    <lineage>
        <taxon>Eukaryota</taxon>
        <taxon>Metazoa</taxon>
        <taxon>Ecdysozoa</taxon>
        <taxon>Nematoda</taxon>
        <taxon>Chromadorea</taxon>
        <taxon>Rhabditida</taxon>
        <taxon>Rhabditina</taxon>
        <taxon>Rhabditomorpha</taxon>
        <taxon>Rhabditoidea</taxon>
        <taxon>Rhabditidae</taxon>
        <taxon>Mesorhabditinae</taxon>
        <taxon>Mesorhabditis</taxon>
    </lineage>
</organism>
<dbReference type="Proteomes" id="UP000887575">
    <property type="component" value="Unassembled WGS sequence"/>
</dbReference>
<dbReference type="PANTHER" id="PTHR23339">
    <property type="entry name" value="TYROSINE SPECIFIC PROTEIN PHOSPHATASE AND DUAL SPECIFICITY PROTEIN PHOSPHATASE"/>
    <property type="match status" value="1"/>
</dbReference>
<dbReference type="PROSITE" id="PS50054">
    <property type="entry name" value="TYR_PHOSPHATASE_DUAL"/>
    <property type="match status" value="1"/>
</dbReference>
<reference evidence="5" key="1">
    <citation type="submission" date="2024-02" db="UniProtKB">
        <authorList>
            <consortium name="WormBaseParasite"/>
        </authorList>
    </citation>
    <scope>IDENTIFICATION</scope>
</reference>
<sequence>MEEKAKPTYSIFRTAIIKATPDDLKCKFYCNGSTCKYCIPRTSSQDHQAIEALYSDWVAPNILAMARPLADHFQRFDLEHHFKRAGIRAVLNLEEPGEHAQCGPGLLPSGFTYEPEWFMKAGIYYYNFPLPDFAACSTTTIQDIVKVASFHLNEGKIAVHCHAGHGRTGMVIAAIFVYREGMRPSSAVRRVRKIRPQSVQSHPQVSLLNTMKPTLTNETLNKVVQPEYCGVEEAIEFQRNLLNPCEARKFAHIPKIVWTTCYELLSRYYETVNIRTKHYASTKSWAVDFELKDEHCIPGDDDLISPAFIIGLLDRKECKDFTKWLAKEEKSLNLENLDQKLKTLPIGQLLYLLDLHMREYKKLLTESDLIEVLRRNHSTKTMKILNANEFLFLFLLKTFGRILNNYRPELAFITCLWCTW</sequence>
<dbReference type="PROSITE" id="PS50056">
    <property type="entry name" value="TYR_PHOSPHATASE_2"/>
    <property type="match status" value="1"/>
</dbReference>
<evidence type="ECO:0000313" key="5">
    <source>
        <dbReference type="WBParaSite" id="MBELARI_LOCUS4304"/>
    </source>
</evidence>
<dbReference type="SMART" id="SM00404">
    <property type="entry name" value="PTPc_motif"/>
    <property type="match status" value="1"/>
</dbReference>